<evidence type="ECO:0000313" key="1">
    <source>
        <dbReference type="EMBL" id="KAI5681215.1"/>
    </source>
</evidence>
<comment type="caution">
    <text evidence="1">The sequence shown here is derived from an EMBL/GenBank/DDBJ whole genome shotgun (WGS) entry which is preliminary data.</text>
</comment>
<dbReference type="Proteomes" id="UP001060085">
    <property type="component" value="Linkage Group LG01"/>
</dbReference>
<gene>
    <name evidence="1" type="ORF">M9H77_02442</name>
</gene>
<dbReference type="EMBL" id="CM044701">
    <property type="protein sequence ID" value="KAI5681215.1"/>
    <property type="molecule type" value="Genomic_DNA"/>
</dbReference>
<protein>
    <submittedName>
        <fullName evidence="1">Uncharacterized protein</fullName>
    </submittedName>
</protein>
<reference evidence="2" key="1">
    <citation type="journal article" date="2023" name="Nat. Plants">
        <title>Single-cell RNA sequencing provides a high-resolution roadmap for understanding the multicellular compartmentation of specialized metabolism.</title>
        <authorList>
            <person name="Sun S."/>
            <person name="Shen X."/>
            <person name="Li Y."/>
            <person name="Li Y."/>
            <person name="Wang S."/>
            <person name="Li R."/>
            <person name="Zhang H."/>
            <person name="Shen G."/>
            <person name="Guo B."/>
            <person name="Wei J."/>
            <person name="Xu J."/>
            <person name="St-Pierre B."/>
            <person name="Chen S."/>
            <person name="Sun C."/>
        </authorList>
    </citation>
    <scope>NUCLEOTIDE SEQUENCE [LARGE SCALE GENOMIC DNA]</scope>
</reference>
<name>A0ACC0C8D4_CATRO</name>
<organism evidence="1 2">
    <name type="scientific">Catharanthus roseus</name>
    <name type="common">Madagascar periwinkle</name>
    <name type="synonym">Vinca rosea</name>
    <dbReference type="NCBI Taxonomy" id="4058"/>
    <lineage>
        <taxon>Eukaryota</taxon>
        <taxon>Viridiplantae</taxon>
        <taxon>Streptophyta</taxon>
        <taxon>Embryophyta</taxon>
        <taxon>Tracheophyta</taxon>
        <taxon>Spermatophyta</taxon>
        <taxon>Magnoliopsida</taxon>
        <taxon>eudicotyledons</taxon>
        <taxon>Gunneridae</taxon>
        <taxon>Pentapetalae</taxon>
        <taxon>asterids</taxon>
        <taxon>lamiids</taxon>
        <taxon>Gentianales</taxon>
        <taxon>Apocynaceae</taxon>
        <taxon>Rauvolfioideae</taxon>
        <taxon>Vinceae</taxon>
        <taxon>Catharanthinae</taxon>
        <taxon>Catharanthus</taxon>
    </lineage>
</organism>
<proteinExistence type="predicted"/>
<accession>A0ACC0C8D4</accession>
<keyword evidence="2" id="KW-1185">Reference proteome</keyword>
<evidence type="ECO:0000313" key="2">
    <source>
        <dbReference type="Proteomes" id="UP001060085"/>
    </source>
</evidence>
<sequence length="234" mass="26728">MDHSIALGQPSSTYLHILIKNFIHLKPVATTKPPTSNFKPWQKKEEAPRCTFQPPTKLKIEKRGHYASSYPKKRALIFREDLNGRIEKKEDENGKCVEGEENGEDDEHIRPIARAQKRKLKALEDNGMAAYLEEAFKIKLERFEGQERVSKLFSKCSISNDETRETVEEKFVKYLEEPTLSPMTALLKTALTADDRFYPTTAHYKILNRGSSIKGDDLGKDLSNSTIKRGITSK</sequence>